<dbReference type="GO" id="GO:0016829">
    <property type="term" value="F:lyase activity"/>
    <property type="evidence" value="ECO:0007669"/>
    <property type="project" value="UniProtKB-KW"/>
</dbReference>
<dbReference type="Gene3D" id="3.20.20.70">
    <property type="entry name" value="Aldolase class I"/>
    <property type="match status" value="1"/>
</dbReference>
<dbReference type="UniPathway" id="UPA00031">
    <property type="reaction ID" value="UER00010"/>
</dbReference>
<dbReference type="EC" id="4.3.2.10" evidence="9"/>
<dbReference type="InterPro" id="IPR004651">
    <property type="entry name" value="HisF"/>
</dbReference>
<dbReference type="Proteomes" id="UP000295375">
    <property type="component" value="Unassembled WGS sequence"/>
</dbReference>
<evidence type="ECO:0000313" key="12">
    <source>
        <dbReference type="Proteomes" id="UP000295375"/>
    </source>
</evidence>
<feature type="active site" evidence="9">
    <location>
        <position position="13"/>
    </location>
</feature>
<comment type="catalytic activity">
    <reaction evidence="8 9">
        <text>5-[(5-phospho-1-deoxy-D-ribulos-1-ylimino)methylamino]-1-(5-phospho-beta-D-ribosyl)imidazole-4-carboxamide + L-glutamine = D-erythro-1-(imidazol-4-yl)glycerol 3-phosphate + 5-amino-1-(5-phospho-beta-D-ribosyl)imidazole-4-carboxamide + L-glutamate + H(+)</text>
        <dbReference type="Rhea" id="RHEA:24793"/>
        <dbReference type="ChEBI" id="CHEBI:15378"/>
        <dbReference type="ChEBI" id="CHEBI:29985"/>
        <dbReference type="ChEBI" id="CHEBI:58278"/>
        <dbReference type="ChEBI" id="CHEBI:58359"/>
        <dbReference type="ChEBI" id="CHEBI:58475"/>
        <dbReference type="ChEBI" id="CHEBI:58525"/>
        <dbReference type="EC" id="4.3.2.10"/>
    </reaction>
</comment>
<dbReference type="Pfam" id="PF00977">
    <property type="entry name" value="His_biosynth"/>
    <property type="match status" value="1"/>
</dbReference>
<comment type="function">
    <text evidence="7 9">IGPS catalyzes the conversion of PRFAR and glutamine to IGP, AICAR and glutamate. The HisF subunit catalyzes the cyclization activity that produces IGP and AICAR from PRFAR using the ammonia provided by the HisH subunit.</text>
</comment>
<dbReference type="GO" id="GO:0000107">
    <property type="term" value="F:imidazoleglycerol-phosphate synthase activity"/>
    <property type="evidence" value="ECO:0007669"/>
    <property type="project" value="UniProtKB-UniRule"/>
</dbReference>
<dbReference type="EMBL" id="SNYM01000017">
    <property type="protein sequence ID" value="TDQ45805.1"/>
    <property type="molecule type" value="Genomic_DNA"/>
</dbReference>
<dbReference type="GO" id="GO:0005737">
    <property type="term" value="C:cytoplasm"/>
    <property type="evidence" value="ECO:0007669"/>
    <property type="project" value="UniProtKB-SubCell"/>
</dbReference>
<comment type="caution">
    <text evidence="11">The sequence shown here is derived from an EMBL/GenBank/DDBJ whole genome shotgun (WGS) entry which is preliminary data.</text>
</comment>
<evidence type="ECO:0000256" key="9">
    <source>
        <dbReference type="HAMAP-Rule" id="MF_01013"/>
    </source>
</evidence>
<reference evidence="11 12" key="1">
    <citation type="submission" date="2019-03" db="EMBL/GenBank/DDBJ databases">
        <title>Genomic Encyclopedia of Type Strains, Phase IV (KMG-IV): sequencing the most valuable type-strain genomes for metagenomic binning, comparative biology and taxonomic classification.</title>
        <authorList>
            <person name="Goeker M."/>
        </authorList>
    </citation>
    <scope>NUCLEOTIDE SEQUENCE [LARGE SCALE GENOMIC DNA]</scope>
    <source>
        <strain evidence="11 12">DSM 103792</strain>
    </source>
</reference>
<keyword evidence="4 9" id="KW-0028">Amino-acid biosynthesis</keyword>
<comment type="subunit">
    <text evidence="3 9">Heterodimer of HisH and HisF.</text>
</comment>
<dbReference type="SUPFAM" id="SSF51366">
    <property type="entry name" value="Ribulose-phoshate binding barrel"/>
    <property type="match status" value="1"/>
</dbReference>
<keyword evidence="5 9" id="KW-0368">Histidine biosynthesis</keyword>
<feature type="active site" evidence="9">
    <location>
        <position position="132"/>
    </location>
</feature>
<gene>
    <name evidence="9" type="primary">hisF</name>
    <name evidence="11" type="ORF">EV696_11738</name>
</gene>
<organism evidence="11 12">
    <name type="scientific">Permianibacter aggregans</name>
    <dbReference type="NCBI Taxonomy" id="1510150"/>
    <lineage>
        <taxon>Bacteria</taxon>
        <taxon>Pseudomonadati</taxon>
        <taxon>Pseudomonadota</taxon>
        <taxon>Gammaproteobacteria</taxon>
        <taxon>Pseudomonadales</taxon>
        <taxon>Pseudomonadaceae</taxon>
        <taxon>Permianibacter</taxon>
    </lineage>
</organism>
<dbReference type="AlphaFoldDB" id="A0A4R6UL04"/>
<accession>A0A4R6UL04</accession>
<dbReference type="CDD" id="cd04731">
    <property type="entry name" value="HisF"/>
    <property type="match status" value="1"/>
</dbReference>
<keyword evidence="9" id="KW-0963">Cytoplasm</keyword>
<evidence type="ECO:0000256" key="6">
    <source>
        <dbReference type="ARBA" id="ARBA00023239"/>
    </source>
</evidence>
<proteinExistence type="inferred from homology"/>
<evidence type="ECO:0000313" key="11">
    <source>
        <dbReference type="EMBL" id="TDQ45805.1"/>
    </source>
</evidence>
<evidence type="ECO:0000256" key="5">
    <source>
        <dbReference type="ARBA" id="ARBA00023102"/>
    </source>
</evidence>
<dbReference type="GO" id="GO:0000105">
    <property type="term" value="P:L-histidine biosynthetic process"/>
    <property type="evidence" value="ECO:0007669"/>
    <property type="project" value="UniProtKB-UniRule"/>
</dbReference>
<keyword evidence="6 9" id="KW-0456">Lyase</keyword>
<dbReference type="InterPro" id="IPR011060">
    <property type="entry name" value="RibuloseP-bd_barrel"/>
</dbReference>
<evidence type="ECO:0000256" key="3">
    <source>
        <dbReference type="ARBA" id="ARBA00011152"/>
    </source>
</evidence>
<dbReference type="InterPro" id="IPR006062">
    <property type="entry name" value="His_biosynth"/>
</dbReference>
<dbReference type="RefSeq" id="WP_133592374.1">
    <property type="nucleotide sequence ID" value="NZ_CP037953.1"/>
</dbReference>
<dbReference type="InterPro" id="IPR013785">
    <property type="entry name" value="Aldolase_TIM"/>
</dbReference>
<dbReference type="PANTHER" id="PTHR21235:SF2">
    <property type="entry name" value="IMIDAZOLE GLYCEROL PHOSPHATE SYNTHASE HISHF"/>
    <property type="match status" value="1"/>
</dbReference>
<evidence type="ECO:0000256" key="10">
    <source>
        <dbReference type="RuleBase" id="RU003657"/>
    </source>
</evidence>
<evidence type="ECO:0000256" key="7">
    <source>
        <dbReference type="ARBA" id="ARBA00025475"/>
    </source>
</evidence>
<evidence type="ECO:0000256" key="4">
    <source>
        <dbReference type="ARBA" id="ARBA00022605"/>
    </source>
</evidence>
<name>A0A4R6UL04_9GAMM</name>
<evidence type="ECO:0000256" key="8">
    <source>
        <dbReference type="ARBA" id="ARBA00047838"/>
    </source>
</evidence>
<dbReference type="InterPro" id="IPR050064">
    <property type="entry name" value="IGPS_HisA/HisF"/>
</dbReference>
<protein>
    <recommendedName>
        <fullName evidence="9">Imidazole glycerol phosphate synthase subunit HisF</fullName>
        <ecNumber evidence="9">4.3.2.10</ecNumber>
    </recommendedName>
    <alternativeName>
        <fullName evidence="9">IGP synthase cyclase subunit</fullName>
    </alternativeName>
    <alternativeName>
        <fullName evidence="9">IGP synthase subunit HisF</fullName>
    </alternativeName>
    <alternativeName>
        <fullName evidence="9">ImGP synthase subunit HisF</fullName>
        <shortName evidence="9">IGPS subunit HisF</shortName>
    </alternativeName>
</protein>
<sequence>MNGLLKRIIPCLDMKDGRVVKGVKFVDLQDLGDPVALAYRYQQQGADEIVLLDISASPEGKRTQLDIVRQVARTLSIPFTVGGGIRELDDIYALLDAGADKVSINSAALKQPELIDQSAKQFGSQCIVVAIDFRLPEQSHFEVLSHGGRTPTGKNAAQWGHEVAERGAGELLLTCIDRDGTGEGFELALTAELARTMRIPVIASGGAKTSAHFVEAFQQGVDAALAAGIFHRGELDIRELKAELRNSGIAVRTEI</sequence>
<evidence type="ECO:0000256" key="2">
    <source>
        <dbReference type="ARBA" id="ARBA00009667"/>
    </source>
</evidence>
<dbReference type="HAMAP" id="MF_01013">
    <property type="entry name" value="HisF"/>
    <property type="match status" value="1"/>
</dbReference>
<dbReference type="OrthoDB" id="9781903at2"/>
<comment type="pathway">
    <text evidence="1 9">Amino-acid biosynthesis; L-histidine biosynthesis; L-histidine from 5-phospho-alpha-D-ribose 1-diphosphate: step 5/9.</text>
</comment>
<dbReference type="PANTHER" id="PTHR21235">
    <property type="entry name" value="IMIDAZOLE GLYCEROL PHOSPHATE SYNTHASE SUBUNIT HISF/H IGP SYNTHASE SUBUNIT HISF/H"/>
    <property type="match status" value="1"/>
</dbReference>
<comment type="similarity">
    <text evidence="2 9 10">Belongs to the HisA/HisF family.</text>
</comment>
<evidence type="ECO:0000256" key="1">
    <source>
        <dbReference type="ARBA" id="ARBA00005091"/>
    </source>
</evidence>
<keyword evidence="12" id="KW-1185">Reference proteome</keyword>
<comment type="subcellular location">
    <subcellularLocation>
        <location evidence="9">Cytoplasm</location>
    </subcellularLocation>
</comment>
<dbReference type="NCBIfam" id="TIGR00735">
    <property type="entry name" value="hisF"/>
    <property type="match status" value="1"/>
</dbReference>